<dbReference type="Proteomes" id="UP000240206">
    <property type="component" value="Unassembled WGS sequence"/>
</dbReference>
<gene>
    <name evidence="2" type="ORF">C7K08_06025</name>
</gene>
<reference evidence="3" key="1">
    <citation type="submission" date="2018-03" db="EMBL/GenBank/DDBJ databases">
        <title>Ecological and genomic features of two cosmopolitan and abundant freshwater picocyanobacteria.</title>
        <authorList>
            <person name="Cabello-Yeves P.J."/>
            <person name="Picazo A."/>
            <person name="Camacho A."/>
            <person name="Callieri C."/>
            <person name="Rosselli R."/>
            <person name="Roda-Garcia J."/>
            <person name="Coutinho F.H."/>
            <person name="Rodriguez-Valera F."/>
        </authorList>
    </citation>
    <scope>NUCLEOTIDE SEQUENCE [LARGE SCALE GENOMIC DNA]</scope>
    <source>
        <strain evidence="3">Tous</strain>
    </source>
</reference>
<keyword evidence="1" id="KW-0472">Membrane</keyword>
<evidence type="ECO:0000313" key="3">
    <source>
        <dbReference type="Proteomes" id="UP000240206"/>
    </source>
</evidence>
<protein>
    <submittedName>
        <fullName evidence="2">DUF3188 domain-containing protein</fullName>
    </submittedName>
</protein>
<dbReference type="Pfam" id="PF11384">
    <property type="entry name" value="DUF3188"/>
    <property type="match status" value="1"/>
</dbReference>
<dbReference type="AlphaFoldDB" id="A0A2P7EEZ4"/>
<sequence length="73" mass="7597">MNARLPLVIATPLLILLAIAALMGGGQRQGAERLQALPALAIGVGLLVVNAASYGRRRRGLLRAVKEIKSGTP</sequence>
<keyword evidence="1" id="KW-1133">Transmembrane helix</keyword>
<dbReference type="EMBL" id="PXVC01000019">
    <property type="protein sequence ID" value="PSI01776.1"/>
    <property type="molecule type" value="Genomic_DNA"/>
</dbReference>
<feature type="transmembrane region" description="Helical" evidence="1">
    <location>
        <begin position="36"/>
        <end position="54"/>
    </location>
</feature>
<dbReference type="STRING" id="1910958.BTM30_07580"/>
<keyword evidence="3" id="KW-1185">Reference proteome</keyword>
<evidence type="ECO:0000313" key="2">
    <source>
        <dbReference type="EMBL" id="PSI01776.1"/>
    </source>
</evidence>
<comment type="caution">
    <text evidence="2">The sequence shown here is derived from an EMBL/GenBank/DDBJ whole genome shotgun (WGS) entry which is preliminary data.</text>
</comment>
<name>A0A2P7EEZ4_9SYNE</name>
<dbReference type="InterPro" id="IPR021524">
    <property type="entry name" value="DUF3188"/>
</dbReference>
<dbReference type="RefSeq" id="WP_106499748.1">
    <property type="nucleotide sequence ID" value="NZ_PXVC01000019.1"/>
</dbReference>
<evidence type="ECO:0000256" key="1">
    <source>
        <dbReference type="SAM" id="Phobius"/>
    </source>
</evidence>
<keyword evidence="1" id="KW-0812">Transmembrane</keyword>
<proteinExistence type="predicted"/>
<accession>A0A2P7EEZ4</accession>
<organism evidence="2 3">
    <name type="scientific">Synechococcus lacustris str. Tous</name>
    <dbReference type="NCBI Taxonomy" id="1910958"/>
    <lineage>
        <taxon>Bacteria</taxon>
        <taxon>Bacillati</taxon>
        <taxon>Cyanobacteriota</taxon>
        <taxon>Cyanophyceae</taxon>
        <taxon>Synechococcales</taxon>
        <taxon>Synechococcaceae</taxon>
        <taxon>Synechococcus</taxon>
    </lineage>
</organism>